<dbReference type="InterPro" id="IPR000209">
    <property type="entry name" value="Peptidase_S8/S53_dom"/>
</dbReference>
<sequence>MGMCKHISHRLLASQLLLLLVVSGYAESHELQTYIIQLDHSYKPDSFLTHEIWHRSILKSLSQPAHDQEMLLYSYSHAFNGFSARLTKSQLAEIEESPAHLATYKESFGNLHTTRSTSFLGLNHHYGLWPSSTYGEGVIIGVVDTGIWPESESFRDRGMPLIPKKWKGNCENGTAFNHSMCNKKLIGARSFSKGLKAAGLKVPSPDVDYDSPRDFDGHGTHTSSTAAGNHVSGANCLGQARGTARGVAPLAHVAMYKALFKSTEENLVAKTDVLYAIDQAIADGVDILSMSLGFPPTPYYEDPVAIGALTAMEKGIFVSCSAGNVGEFFTIVDGAPWITTVGASKLDRIFTATLTLESGFIVEAPSYYFQNIYLTDTPFYHSKCSPGELDGRIVAGKVVFCDQSSKVNVSQQLVELLRVGARAGIVVLDAVIFAPIDYPMPFIVLSSASSAQLRNHLTKSSTLPMVKTMSIISTKTGVKPAPQVASFSSRGPDRINPGILKPDIIAPGVDILAAYAPNKPYMQLGQFNLVTDYALSSGTSMAAPHVAGLGALIKKVHPEWSPSAIRSALMTTAYMIDNTGSIMTDIKTGKAATPLAFGNGHVDPNKAMDPGLIYDISNQDYVDFICSLGYTDKRMRAVTRQSHWNCSRKTQDLNYPSFMAFLTNESSSHTVKKYRRTVTNVGGDAAVYRATIDNIPAGLKITVQPKILSFTRKHQKQSFRLSLEIDRKALSSEEIYAFLKWTDQHKHVVSSPIMVAILREEE</sequence>
<protein>
    <recommendedName>
        <fullName evidence="16">Subtilisin-like protease</fullName>
    </recommendedName>
</protein>
<dbReference type="Gene3D" id="3.40.50.200">
    <property type="entry name" value="Peptidase S8/S53 domain"/>
    <property type="match status" value="1"/>
</dbReference>
<dbReference type="FunFam" id="3.30.70.80:FF:000003">
    <property type="entry name" value="Subtilisin-like protease SBT1.9"/>
    <property type="match status" value="1"/>
</dbReference>
<feature type="chain" id="PRO_5015127010" description="Subtilisin-like protease" evidence="11">
    <location>
        <begin position="29"/>
        <end position="762"/>
    </location>
</feature>
<evidence type="ECO:0000259" key="12">
    <source>
        <dbReference type="Pfam" id="PF00082"/>
    </source>
</evidence>
<dbReference type="FunFam" id="3.40.50.200:FF:000006">
    <property type="entry name" value="Subtilisin-like protease SBT1.5"/>
    <property type="match status" value="1"/>
</dbReference>
<keyword evidence="3" id="KW-0964">Secreted</keyword>
<reference evidence="15" key="1">
    <citation type="submission" date="2018-02" db="EMBL/GenBank/DDBJ databases">
        <title>Rhizophora mucronata_Transcriptome.</title>
        <authorList>
            <person name="Meera S.P."/>
            <person name="Sreeshan A."/>
            <person name="Augustine A."/>
        </authorList>
    </citation>
    <scope>NUCLEOTIDE SEQUENCE</scope>
    <source>
        <tissue evidence="15">Leaf</tissue>
    </source>
</reference>
<name>A0A2P2Q300_RHIMU</name>
<evidence type="ECO:0000256" key="5">
    <source>
        <dbReference type="ARBA" id="ARBA00022729"/>
    </source>
</evidence>
<evidence type="ECO:0000256" key="1">
    <source>
        <dbReference type="ARBA" id="ARBA00004613"/>
    </source>
</evidence>
<dbReference type="AlphaFoldDB" id="A0A2P2Q300"/>
<dbReference type="PROSITE" id="PS00138">
    <property type="entry name" value="SUBTILASE_SER"/>
    <property type="match status" value="1"/>
</dbReference>
<dbReference type="PANTHER" id="PTHR10795">
    <property type="entry name" value="PROPROTEIN CONVERTASE SUBTILISIN/KEXIN"/>
    <property type="match status" value="1"/>
</dbReference>
<dbReference type="Pfam" id="PF00082">
    <property type="entry name" value="Peptidase_S8"/>
    <property type="match status" value="1"/>
</dbReference>
<feature type="domain" description="Peptidase S8/S53" evidence="12">
    <location>
        <begin position="135"/>
        <end position="600"/>
    </location>
</feature>
<dbReference type="EMBL" id="GGEC01080896">
    <property type="protein sequence ID" value="MBX61380.1"/>
    <property type="molecule type" value="Transcribed_RNA"/>
</dbReference>
<keyword evidence="6 10" id="KW-0378">Hydrolase</keyword>
<proteinExistence type="inferred from homology"/>
<feature type="domain" description="Inhibitor I9" evidence="13">
    <location>
        <begin position="33"/>
        <end position="105"/>
    </location>
</feature>
<evidence type="ECO:0000259" key="13">
    <source>
        <dbReference type="Pfam" id="PF05922"/>
    </source>
</evidence>
<dbReference type="GO" id="GO:0005576">
    <property type="term" value="C:extracellular region"/>
    <property type="evidence" value="ECO:0007669"/>
    <property type="project" value="UniProtKB-SubCell"/>
</dbReference>
<evidence type="ECO:0000256" key="2">
    <source>
        <dbReference type="ARBA" id="ARBA00011073"/>
    </source>
</evidence>
<feature type="domain" description="Subtilisin-like protease fibronectin type-III" evidence="14">
    <location>
        <begin position="652"/>
        <end position="755"/>
    </location>
</feature>
<evidence type="ECO:0000256" key="9">
    <source>
        <dbReference type="PIRSR" id="PIRSR615500-1"/>
    </source>
</evidence>
<dbReference type="Gene3D" id="3.30.70.80">
    <property type="entry name" value="Peptidase S8 propeptide/proteinase inhibitor I9"/>
    <property type="match status" value="1"/>
</dbReference>
<evidence type="ECO:0000313" key="15">
    <source>
        <dbReference type="EMBL" id="MBX61380.1"/>
    </source>
</evidence>
<keyword evidence="4 10" id="KW-0645">Protease</keyword>
<evidence type="ECO:0000256" key="4">
    <source>
        <dbReference type="ARBA" id="ARBA00022670"/>
    </source>
</evidence>
<evidence type="ECO:0000256" key="10">
    <source>
        <dbReference type="PROSITE-ProRule" id="PRU01240"/>
    </source>
</evidence>
<evidence type="ECO:0000256" key="11">
    <source>
        <dbReference type="SAM" id="SignalP"/>
    </source>
</evidence>
<dbReference type="CDD" id="cd02120">
    <property type="entry name" value="PA_subtilisin_like"/>
    <property type="match status" value="1"/>
</dbReference>
<organism evidence="15">
    <name type="scientific">Rhizophora mucronata</name>
    <name type="common">Asiatic mangrove</name>
    <dbReference type="NCBI Taxonomy" id="61149"/>
    <lineage>
        <taxon>Eukaryota</taxon>
        <taxon>Viridiplantae</taxon>
        <taxon>Streptophyta</taxon>
        <taxon>Embryophyta</taxon>
        <taxon>Tracheophyta</taxon>
        <taxon>Spermatophyta</taxon>
        <taxon>Magnoliopsida</taxon>
        <taxon>eudicotyledons</taxon>
        <taxon>Gunneridae</taxon>
        <taxon>Pentapetalae</taxon>
        <taxon>rosids</taxon>
        <taxon>fabids</taxon>
        <taxon>Malpighiales</taxon>
        <taxon>Rhizophoraceae</taxon>
        <taxon>Rhizophora</taxon>
    </lineage>
</organism>
<dbReference type="InterPro" id="IPR034197">
    <property type="entry name" value="Peptidases_S8_3"/>
</dbReference>
<dbReference type="InterPro" id="IPR041469">
    <property type="entry name" value="Subtilisin-like_FN3"/>
</dbReference>
<dbReference type="GO" id="GO:0004252">
    <property type="term" value="F:serine-type endopeptidase activity"/>
    <property type="evidence" value="ECO:0007669"/>
    <property type="project" value="UniProtKB-UniRule"/>
</dbReference>
<dbReference type="CDD" id="cd04852">
    <property type="entry name" value="Peptidases_S8_3"/>
    <property type="match status" value="1"/>
</dbReference>
<dbReference type="SUPFAM" id="SSF52743">
    <property type="entry name" value="Subtilisin-like"/>
    <property type="match status" value="1"/>
</dbReference>
<dbReference type="Pfam" id="PF05922">
    <property type="entry name" value="Inhibitor_I9"/>
    <property type="match status" value="1"/>
</dbReference>
<dbReference type="InterPro" id="IPR037045">
    <property type="entry name" value="S8pro/Inhibitor_I9_sf"/>
</dbReference>
<keyword evidence="5 11" id="KW-0732">Signal</keyword>
<dbReference type="Pfam" id="PF17766">
    <property type="entry name" value="fn3_6"/>
    <property type="match status" value="1"/>
</dbReference>
<evidence type="ECO:0000256" key="7">
    <source>
        <dbReference type="ARBA" id="ARBA00022825"/>
    </source>
</evidence>
<dbReference type="Gene3D" id="3.50.30.30">
    <property type="match status" value="1"/>
</dbReference>
<comment type="subcellular location">
    <subcellularLocation>
        <location evidence="1">Secreted</location>
    </subcellularLocation>
</comment>
<dbReference type="InterPro" id="IPR015500">
    <property type="entry name" value="Peptidase_S8_subtilisin-rel"/>
</dbReference>
<evidence type="ECO:0000259" key="14">
    <source>
        <dbReference type="Pfam" id="PF17766"/>
    </source>
</evidence>
<evidence type="ECO:0000256" key="8">
    <source>
        <dbReference type="ARBA" id="ARBA00023180"/>
    </source>
</evidence>
<dbReference type="PRINTS" id="PR00723">
    <property type="entry name" value="SUBTILISIN"/>
</dbReference>
<dbReference type="InterPro" id="IPR036852">
    <property type="entry name" value="Peptidase_S8/S53_dom_sf"/>
</dbReference>
<feature type="signal peptide" evidence="11">
    <location>
        <begin position="1"/>
        <end position="28"/>
    </location>
</feature>
<evidence type="ECO:0008006" key="16">
    <source>
        <dbReference type="Google" id="ProtNLM"/>
    </source>
</evidence>
<dbReference type="InterPro" id="IPR045051">
    <property type="entry name" value="SBT"/>
</dbReference>
<keyword evidence="8" id="KW-0325">Glycoprotein</keyword>
<dbReference type="GO" id="GO:0009609">
    <property type="term" value="P:response to symbiotic bacterium"/>
    <property type="evidence" value="ECO:0007669"/>
    <property type="project" value="UniProtKB-ARBA"/>
</dbReference>
<evidence type="ECO:0000256" key="6">
    <source>
        <dbReference type="ARBA" id="ARBA00022801"/>
    </source>
</evidence>
<dbReference type="InterPro" id="IPR023828">
    <property type="entry name" value="Peptidase_S8_Ser-AS"/>
</dbReference>
<evidence type="ECO:0000256" key="3">
    <source>
        <dbReference type="ARBA" id="ARBA00022525"/>
    </source>
</evidence>
<feature type="active site" description="Charge relay system" evidence="9 10">
    <location>
        <position position="540"/>
    </location>
</feature>
<feature type="active site" description="Charge relay system" evidence="9 10">
    <location>
        <position position="144"/>
    </location>
</feature>
<accession>A0A2P2Q300</accession>
<dbReference type="GO" id="GO:0006508">
    <property type="term" value="P:proteolysis"/>
    <property type="evidence" value="ECO:0007669"/>
    <property type="project" value="UniProtKB-KW"/>
</dbReference>
<dbReference type="InterPro" id="IPR010259">
    <property type="entry name" value="S8pro/Inhibitor_I9"/>
</dbReference>
<keyword evidence="7 10" id="KW-0720">Serine protease</keyword>
<feature type="active site" description="Charge relay system" evidence="9 10">
    <location>
        <position position="218"/>
    </location>
</feature>
<dbReference type="PROSITE" id="PS51892">
    <property type="entry name" value="SUBTILASE"/>
    <property type="match status" value="1"/>
</dbReference>
<dbReference type="Gene3D" id="2.60.40.2310">
    <property type="match status" value="1"/>
</dbReference>
<comment type="similarity">
    <text evidence="2 10">Belongs to the peptidase S8 family.</text>
</comment>